<organism evidence="7 8">
    <name type="scientific">Williamsia maris</name>
    <dbReference type="NCBI Taxonomy" id="72806"/>
    <lineage>
        <taxon>Bacteria</taxon>
        <taxon>Bacillati</taxon>
        <taxon>Actinomycetota</taxon>
        <taxon>Actinomycetes</taxon>
        <taxon>Mycobacteriales</taxon>
        <taxon>Nocardiaceae</taxon>
        <taxon>Williamsia</taxon>
    </lineage>
</organism>
<dbReference type="PANTHER" id="PTHR30055:SF234">
    <property type="entry name" value="HTH-TYPE TRANSCRIPTIONAL REGULATOR BETI"/>
    <property type="match status" value="1"/>
</dbReference>
<evidence type="ECO:0000313" key="7">
    <source>
        <dbReference type="EMBL" id="MCP2178082.1"/>
    </source>
</evidence>
<evidence type="ECO:0000256" key="2">
    <source>
        <dbReference type="ARBA" id="ARBA00023125"/>
    </source>
</evidence>
<accession>A0ABT1HJG3</accession>
<gene>
    <name evidence="7" type="ORF">LX13_003923</name>
</gene>
<evidence type="ECO:0000256" key="5">
    <source>
        <dbReference type="SAM" id="MobiDB-lite"/>
    </source>
</evidence>
<dbReference type="InterPro" id="IPR050109">
    <property type="entry name" value="HTH-type_TetR-like_transc_reg"/>
</dbReference>
<reference evidence="7 8" key="1">
    <citation type="submission" date="2022-06" db="EMBL/GenBank/DDBJ databases">
        <title>Genomic Encyclopedia of Archaeal and Bacterial Type Strains, Phase II (KMG-II): from individual species to whole genera.</title>
        <authorList>
            <person name="Goeker M."/>
        </authorList>
    </citation>
    <scope>NUCLEOTIDE SEQUENCE [LARGE SCALE GENOMIC DNA]</scope>
    <source>
        <strain evidence="7 8">DSM 44693</strain>
    </source>
</reference>
<evidence type="ECO:0000256" key="4">
    <source>
        <dbReference type="PROSITE-ProRule" id="PRU00335"/>
    </source>
</evidence>
<evidence type="ECO:0000256" key="1">
    <source>
        <dbReference type="ARBA" id="ARBA00023015"/>
    </source>
</evidence>
<keyword evidence="1" id="KW-0805">Transcription regulation</keyword>
<dbReference type="EMBL" id="JAMTCJ010000004">
    <property type="protein sequence ID" value="MCP2178082.1"/>
    <property type="molecule type" value="Genomic_DNA"/>
</dbReference>
<keyword evidence="8" id="KW-1185">Reference proteome</keyword>
<evidence type="ECO:0000313" key="8">
    <source>
        <dbReference type="Proteomes" id="UP001206895"/>
    </source>
</evidence>
<dbReference type="Proteomes" id="UP001206895">
    <property type="component" value="Unassembled WGS sequence"/>
</dbReference>
<dbReference type="InterPro" id="IPR009057">
    <property type="entry name" value="Homeodomain-like_sf"/>
</dbReference>
<dbReference type="Gene3D" id="1.10.357.10">
    <property type="entry name" value="Tetracycline Repressor, domain 2"/>
    <property type="match status" value="1"/>
</dbReference>
<feature type="compositionally biased region" description="Polar residues" evidence="5">
    <location>
        <begin position="1"/>
        <end position="10"/>
    </location>
</feature>
<keyword evidence="2 4" id="KW-0238">DNA-binding</keyword>
<dbReference type="PANTHER" id="PTHR30055">
    <property type="entry name" value="HTH-TYPE TRANSCRIPTIONAL REGULATOR RUTR"/>
    <property type="match status" value="1"/>
</dbReference>
<feature type="domain" description="HTH tetR-type" evidence="6">
    <location>
        <begin position="21"/>
        <end position="81"/>
    </location>
</feature>
<keyword evidence="3" id="KW-0804">Transcription</keyword>
<proteinExistence type="predicted"/>
<evidence type="ECO:0000256" key="3">
    <source>
        <dbReference type="ARBA" id="ARBA00023163"/>
    </source>
</evidence>
<dbReference type="InterPro" id="IPR001647">
    <property type="entry name" value="HTH_TetR"/>
</dbReference>
<dbReference type="PRINTS" id="PR00455">
    <property type="entry name" value="HTHTETR"/>
</dbReference>
<dbReference type="PROSITE" id="PS50977">
    <property type="entry name" value="HTH_TETR_2"/>
    <property type="match status" value="1"/>
</dbReference>
<feature type="DNA-binding region" description="H-T-H motif" evidence="4">
    <location>
        <begin position="44"/>
        <end position="63"/>
    </location>
</feature>
<comment type="caution">
    <text evidence="7">The sequence shown here is derived from an EMBL/GenBank/DDBJ whole genome shotgun (WGS) entry which is preliminary data.</text>
</comment>
<dbReference type="SUPFAM" id="SSF46689">
    <property type="entry name" value="Homeodomain-like"/>
    <property type="match status" value="1"/>
</dbReference>
<evidence type="ECO:0000259" key="6">
    <source>
        <dbReference type="PROSITE" id="PS50977"/>
    </source>
</evidence>
<name>A0ABT1HJG3_9NOCA</name>
<protein>
    <submittedName>
        <fullName evidence="7">Transcriptional regulator, TetR family</fullName>
    </submittedName>
</protein>
<dbReference type="RefSeq" id="WP_253663041.1">
    <property type="nucleotide sequence ID" value="NZ_BAAAJQ010000003.1"/>
</dbReference>
<feature type="region of interest" description="Disordered" evidence="5">
    <location>
        <begin position="1"/>
        <end position="22"/>
    </location>
</feature>
<sequence length="205" mass="21737">MITSNKSSPSGKAASPQHPHSQVRQRILSAATCLIVERGATGATVYTIARDAQVSNATVYKLWPNRSALLADALVARFPVPEPRTGTGGNDPVAELSTTTHNLINALGSDLGRRYPEIRAAVYGAELHDQLDKALFTPWLNRITDICREGVAIGVFRGAMADSIAGVHVAAAALAAANIPLTERTTSQVATTFVDLIINGVLRKD</sequence>
<dbReference type="Pfam" id="PF00440">
    <property type="entry name" value="TetR_N"/>
    <property type="match status" value="1"/>
</dbReference>